<proteinExistence type="inferred from homology"/>
<keyword evidence="16" id="KW-0479">Metal-binding</keyword>
<dbReference type="STRING" id="489703.SAMN04488038_11212"/>
<dbReference type="CDD" id="cd24015">
    <property type="entry name" value="ASKHA_NBD_PanK-III"/>
    <property type="match status" value="1"/>
</dbReference>
<evidence type="ECO:0000256" key="3">
    <source>
        <dbReference type="ARBA" id="ARBA00004496"/>
    </source>
</evidence>
<dbReference type="EMBL" id="FOFS01000012">
    <property type="protein sequence ID" value="SEQ88605.1"/>
    <property type="molecule type" value="Genomic_DNA"/>
</dbReference>
<comment type="subunit">
    <text evidence="5 16">Homodimer.</text>
</comment>
<evidence type="ECO:0000256" key="10">
    <source>
        <dbReference type="ARBA" id="ARBA00022777"/>
    </source>
</evidence>
<organism evidence="17 18">
    <name type="scientific">Solimonas aquatica</name>
    <dbReference type="NCBI Taxonomy" id="489703"/>
    <lineage>
        <taxon>Bacteria</taxon>
        <taxon>Pseudomonadati</taxon>
        <taxon>Pseudomonadota</taxon>
        <taxon>Gammaproteobacteria</taxon>
        <taxon>Nevskiales</taxon>
        <taxon>Nevskiaceae</taxon>
        <taxon>Solimonas</taxon>
    </lineage>
</organism>
<keyword evidence="10 16" id="KW-0418">Kinase</keyword>
<evidence type="ECO:0000313" key="17">
    <source>
        <dbReference type="EMBL" id="SEQ88605.1"/>
    </source>
</evidence>
<dbReference type="HAMAP" id="MF_01274">
    <property type="entry name" value="Pantothen_kinase_3"/>
    <property type="match status" value="1"/>
</dbReference>
<evidence type="ECO:0000256" key="11">
    <source>
        <dbReference type="ARBA" id="ARBA00022840"/>
    </source>
</evidence>
<reference evidence="17 18" key="1">
    <citation type="submission" date="2016-10" db="EMBL/GenBank/DDBJ databases">
        <authorList>
            <person name="de Groot N.N."/>
        </authorList>
    </citation>
    <scope>NUCLEOTIDE SEQUENCE [LARGE SCALE GENOMIC DNA]</scope>
    <source>
        <strain evidence="17 18">DSM 25927</strain>
    </source>
</reference>
<comment type="subcellular location">
    <subcellularLocation>
        <location evidence="3 16">Cytoplasm</location>
    </subcellularLocation>
</comment>
<keyword evidence="18" id="KW-1185">Reference proteome</keyword>
<dbReference type="InterPro" id="IPR043129">
    <property type="entry name" value="ATPase_NBD"/>
</dbReference>
<name>A0A1H9JPR6_9GAMM</name>
<accession>A0A1H9JPR6</accession>
<dbReference type="InterPro" id="IPR004619">
    <property type="entry name" value="Type_III_PanK"/>
</dbReference>
<comment type="cofactor">
    <cofactor evidence="2">
        <name>K(+)</name>
        <dbReference type="ChEBI" id="CHEBI:29103"/>
    </cofactor>
</comment>
<evidence type="ECO:0000256" key="16">
    <source>
        <dbReference type="HAMAP-Rule" id="MF_01274"/>
    </source>
</evidence>
<evidence type="ECO:0000256" key="14">
    <source>
        <dbReference type="ARBA" id="ARBA00038036"/>
    </source>
</evidence>
<keyword evidence="11 16" id="KW-0067">ATP-binding</keyword>
<evidence type="ECO:0000313" key="18">
    <source>
        <dbReference type="Proteomes" id="UP000199233"/>
    </source>
</evidence>
<comment type="catalytic activity">
    <reaction evidence="1 16">
        <text>(R)-pantothenate + ATP = (R)-4'-phosphopantothenate + ADP + H(+)</text>
        <dbReference type="Rhea" id="RHEA:16373"/>
        <dbReference type="ChEBI" id="CHEBI:10986"/>
        <dbReference type="ChEBI" id="CHEBI:15378"/>
        <dbReference type="ChEBI" id="CHEBI:29032"/>
        <dbReference type="ChEBI" id="CHEBI:30616"/>
        <dbReference type="ChEBI" id="CHEBI:456216"/>
        <dbReference type="EC" id="2.7.1.33"/>
    </reaction>
</comment>
<evidence type="ECO:0000256" key="5">
    <source>
        <dbReference type="ARBA" id="ARBA00011738"/>
    </source>
</evidence>
<dbReference type="UniPathway" id="UPA00241">
    <property type="reaction ID" value="UER00352"/>
</dbReference>
<feature type="active site" description="Proton acceptor" evidence="16">
    <location>
        <position position="100"/>
    </location>
</feature>
<evidence type="ECO:0000256" key="8">
    <source>
        <dbReference type="ARBA" id="ARBA00022679"/>
    </source>
</evidence>
<feature type="binding site" evidence="16">
    <location>
        <position position="123"/>
    </location>
    <ligand>
        <name>ATP</name>
        <dbReference type="ChEBI" id="CHEBI:30616"/>
    </ligand>
</feature>
<sequence>MKLLIDIGNTRLKWALARDGQFLDQGAISHEGEPAGVLAQLPAARLSACWIAQVTGQAQEATLREAVRSHYACACEFARSSAQWHGLVNAYREPERLGVDRWLAMIAAWHEQRGAACVIDAGTALTADVIGADGRHQGGFIAAGLQAQQSAVLGTTRFAFRQDVDYQSGLGRDTESCVRQGALLACLGAIERAARAAGPAAHGLITGGDAPLLSRELPDHWQLRPLLVLEGLAALSEG</sequence>
<feature type="binding site" evidence="16">
    <location>
        <position position="91"/>
    </location>
    <ligand>
        <name>substrate</name>
    </ligand>
</feature>
<evidence type="ECO:0000256" key="9">
    <source>
        <dbReference type="ARBA" id="ARBA00022741"/>
    </source>
</evidence>
<dbReference type="OrthoDB" id="9781305at2"/>
<evidence type="ECO:0000256" key="4">
    <source>
        <dbReference type="ARBA" id="ARBA00005225"/>
    </source>
</evidence>
<dbReference type="AlphaFoldDB" id="A0A1H9JPR6"/>
<evidence type="ECO:0000256" key="6">
    <source>
        <dbReference type="ARBA" id="ARBA00012102"/>
    </source>
</evidence>
<dbReference type="PANTHER" id="PTHR34265">
    <property type="entry name" value="TYPE III PANTOTHENATE KINASE"/>
    <property type="match status" value="1"/>
</dbReference>
<dbReference type="GO" id="GO:0005737">
    <property type="term" value="C:cytoplasm"/>
    <property type="evidence" value="ECO:0007669"/>
    <property type="project" value="UniProtKB-SubCell"/>
</dbReference>
<evidence type="ECO:0000256" key="7">
    <source>
        <dbReference type="ARBA" id="ARBA00022490"/>
    </source>
</evidence>
<keyword evidence="8 16" id="KW-0808">Transferase</keyword>
<gene>
    <name evidence="16" type="primary">coaX</name>
    <name evidence="17" type="ORF">SAMN04488038_11212</name>
</gene>
<dbReference type="Gene3D" id="3.30.420.40">
    <property type="match status" value="2"/>
</dbReference>
<dbReference type="GO" id="GO:0004594">
    <property type="term" value="F:pantothenate kinase activity"/>
    <property type="evidence" value="ECO:0007669"/>
    <property type="project" value="UniProtKB-UniRule"/>
</dbReference>
<feature type="binding site" evidence="16">
    <location>
        <position position="120"/>
    </location>
    <ligand>
        <name>K(+)</name>
        <dbReference type="ChEBI" id="CHEBI:29103"/>
    </ligand>
</feature>
<dbReference type="Proteomes" id="UP000199233">
    <property type="component" value="Unassembled WGS sequence"/>
</dbReference>
<dbReference type="NCBIfam" id="TIGR00671">
    <property type="entry name" value="baf"/>
    <property type="match status" value="1"/>
</dbReference>
<keyword evidence="13 16" id="KW-0173">Coenzyme A biosynthesis</keyword>
<protein>
    <recommendedName>
        <fullName evidence="15 16">Type III pantothenate kinase</fullName>
        <ecNumber evidence="6 16">2.7.1.33</ecNumber>
    </recommendedName>
    <alternativeName>
        <fullName evidence="16">PanK-III</fullName>
    </alternativeName>
    <alternativeName>
        <fullName evidence="16">Pantothenic acid kinase</fullName>
    </alternativeName>
</protein>
<dbReference type="GO" id="GO:0005524">
    <property type="term" value="F:ATP binding"/>
    <property type="evidence" value="ECO:0007669"/>
    <property type="project" value="UniProtKB-UniRule"/>
</dbReference>
<dbReference type="Pfam" id="PF03309">
    <property type="entry name" value="Pan_kinase"/>
    <property type="match status" value="1"/>
</dbReference>
<evidence type="ECO:0000256" key="12">
    <source>
        <dbReference type="ARBA" id="ARBA00022958"/>
    </source>
</evidence>
<feature type="binding site" evidence="16">
    <location>
        <begin position="98"/>
        <end position="101"/>
    </location>
    <ligand>
        <name>substrate</name>
    </ligand>
</feature>
<dbReference type="SUPFAM" id="SSF53067">
    <property type="entry name" value="Actin-like ATPase domain"/>
    <property type="match status" value="2"/>
</dbReference>
<keyword evidence="9 16" id="KW-0547">Nucleotide-binding</keyword>
<feature type="binding site" evidence="16">
    <location>
        <begin position="6"/>
        <end position="13"/>
    </location>
    <ligand>
        <name>ATP</name>
        <dbReference type="ChEBI" id="CHEBI:30616"/>
    </ligand>
</feature>
<keyword evidence="12 16" id="KW-0630">Potassium</keyword>
<evidence type="ECO:0000256" key="13">
    <source>
        <dbReference type="ARBA" id="ARBA00022993"/>
    </source>
</evidence>
<comment type="cofactor">
    <cofactor evidence="16">
        <name>NH4(+)</name>
        <dbReference type="ChEBI" id="CHEBI:28938"/>
    </cofactor>
    <cofactor evidence="16">
        <name>K(+)</name>
        <dbReference type="ChEBI" id="CHEBI:29103"/>
    </cofactor>
    <text evidence="16">A monovalent cation. Ammonium or potassium.</text>
</comment>
<dbReference type="RefSeq" id="WP_093287858.1">
    <property type="nucleotide sequence ID" value="NZ_FOFS01000012.1"/>
</dbReference>
<dbReference type="GO" id="GO:0015937">
    <property type="term" value="P:coenzyme A biosynthetic process"/>
    <property type="evidence" value="ECO:0007669"/>
    <property type="project" value="UniProtKB-UniRule"/>
</dbReference>
<evidence type="ECO:0000256" key="15">
    <source>
        <dbReference type="ARBA" id="ARBA00040883"/>
    </source>
</evidence>
<evidence type="ECO:0000256" key="2">
    <source>
        <dbReference type="ARBA" id="ARBA00001958"/>
    </source>
</evidence>
<comment type="pathway">
    <text evidence="4 16">Cofactor biosynthesis; coenzyme A biosynthesis; CoA from (R)-pantothenate: step 1/5.</text>
</comment>
<comment type="similarity">
    <text evidence="14 16">Belongs to the type III pantothenate kinase family.</text>
</comment>
<dbReference type="PANTHER" id="PTHR34265:SF1">
    <property type="entry name" value="TYPE III PANTOTHENATE KINASE"/>
    <property type="match status" value="1"/>
</dbReference>
<feature type="binding site" evidence="16">
    <location>
        <position position="174"/>
    </location>
    <ligand>
        <name>substrate</name>
    </ligand>
</feature>
<evidence type="ECO:0000256" key="1">
    <source>
        <dbReference type="ARBA" id="ARBA00001206"/>
    </source>
</evidence>
<dbReference type="EC" id="2.7.1.33" evidence="6 16"/>
<keyword evidence="7 16" id="KW-0963">Cytoplasm</keyword>
<dbReference type="GO" id="GO:0046872">
    <property type="term" value="F:metal ion binding"/>
    <property type="evidence" value="ECO:0007669"/>
    <property type="project" value="UniProtKB-KW"/>
</dbReference>
<comment type="function">
    <text evidence="16">Catalyzes the phosphorylation of pantothenate (Pan), the first step in CoA biosynthesis.</text>
</comment>